<sequence length="150" mass="16450">MREYLSKKGIETAIISLSAASNQSVHTQSNAGDSGDNASSEGMEETMMMMSSLLLQSTTSYLHASLHLNRGLPTVAPVVIYSKVIKGLPHKEHWVSLVQFAPFSYVQERGVLYLVHASGVPDNHKHSSTFLFSFTWPICCTGNTSQSRCN</sequence>
<name>A0A9X0A8R3_9CNID</name>
<evidence type="ECO:0000313" key="1">
    <source>
        <dbReference type="EMBL" id="KAJ7394864.1"/>
    </source>
</evidence>
<protein>
    <submittedName>
        <fullName evidence="1">Uncharacterized protein</fullName>
    </submittedName>
</protein>
<proteinExistence type="predicted"/>
<dbReference type="EMBL" id="MU825396">
    <property type="protein sequence ID" value="KAJ7394864.1"/>
    <property type="molecule type" value="Genomic_DNA"/>
</dbReference>
<evidence type="ECO:0000313" key="2">
    <source>
        <dbReference type="Proteomes" id="UP001163046"/>
    </source>
</evidence>
<gene>
    <name evidence="1" type="ORF">OS493_000699</name>
</gene>
<accession>A0A9X0A8R3</accession>
<comment type="caution">
    <text evidence="1">The sequence shown here is derived from an EMBL/GenBank/DDBJ whole genome shotgun (WGS) entry which is preliminary data.</text>
</comment>
<dbReference type="AlphaFoldDB" id="A0A9X0A8R3"/>
<reference evidence="1" key="1">
    <citation type="submission" date="2023-01" db="EMBL/GenBank/DDBJ databases">
        <title>Genome assembly of the deep-sea coral Lophelia pertusa.</title>
        <authorList>
            <person name="Herrera S."/>
            <person name="Cordes E."/>
        </authorList>
    </citation>
    <scope>NUCLEOTIDE SEQUENCE</scope>
    <source>
        <strain evidence="1">USNM1676648</strain>
        <tissue evidence="1">Polyp</tissue>
    </source>
</reference>
<organism evidence="1 2">
    <name type="scientific">Desmophyllum pertusum</name>
    <dbReference type="NCBI Taxonomy" id="174260"/>
    <lineage>
        <taxon>Eukaryota</taxon>
        <taxon>Metazoa</taxon>
        <taxon>Cnidaria</taxon>
        <taxon>Anthozoa</taxon>
        <taxon>Hexacorallia</taxon>
        <taxon>Scleractinia</taxon>
        <taxon>Caryophylliina</taxon>
        <taxon>Caryophylliidae</taxon>
        <taxon>Desmophyllum</taxon>
    </lineage>
</organism>
<dbReference type="Proteomes" id="UP001163046">
    <property type="component" value="Unassembled WGS sequence"/>
</dbReference>
<keyword evidence="2" id="KW-1185">Reference proteome</keyword>